<evidence type="ECO:0000313" key="2">
    <source>
        <dbReference type="Proteomes" id="UP000765509"/>
    </source>
</evidence>
<accession>A0A9Q3I9N6</accession>
<reference evidence="1" key="1">
    <citation type="submission" date="2021-03" db="EMBL/GenBank/DDBJ databases">
        <title>Draft genome sequence of rust myrtle Austropuccinia psidii MF-1, a brazilian biotype.</title>
        <authorList>
            <person name="Quecine M.C."/>
            <person name="Pachon D.M.R."/>
            <person name="Bonatelli M.L."/>
            <person name="Correr F.H."/>
            <person name="Franceschini L.M."/>
            <person name="Leite T.F."/>
            <person name="Margarido G.R.A."/>
            <person name="Almeida C.A."/>
            <person name="Ferrarezi J.A."/>
            <person name="Labate C.A."/>
        </authorList>
    </citation>
    <scope>NUCLEOTIDE SEQUENCE</scope>
    <source>
        <strain evidence="1">MF-1</strain>
    </source>
</reference>
<gene>
    <name evidence="1" type="ORF">O181_071942</name>
</gene>
<proteinExistence type="predicted"/>
<comment type="caution">
    <text evidence="1">The sequence shown here is derived from an EMBL/GenBank/DDBJ whole genome shotgun (WGS) entry which is preliminary data.</text>
</comment>
<name>A0A9Q3I9N6_9BASI</name>
<organism evidence="1 2">
    <name type="scientific">Austropuccinia psidii MF-1</name>
    <dbReference type="NCBI Taxonomy" id="1389203"/>
    <lineage>
        <taxon>Eukaryota</taxon>
        <taxon>Fungi</taxon>
        <taxon>Dikarya</taxon>
        <taxon>Basidiomycota</taxon>
        <taxon>Pucciniomycotina</taxon>
        <taxon>Pucciniomycetes</taxon>
        <taxon>Pucciniales</taxon>
        <taxon>Sphaerophragmiaceae</taxon>
        <taxon>Austropuccinia</taxon>
    </lineage>
</organism>
<dbReference type="Proteomes" id="UP000765509">
    <property type="component" value="Unassembled WGS sequence"/>
</dbReference>
<evidence type="ECO:0000313" key="1">
    <source>
        <dbReference type="EMBL" id="MBW0532227.1"/>
    </source>
</evidence>
<dbReference type="AlphaFoldDB" id="A0A9Q3I9N6"/>
<protein>
    <submittedName>
        <fullName evidence="1">Uncharacterized protein</fullName>
    </submittedName>
</protein>
<keyword evidence="2" id="KW-1185">Reference proteome</keyword>
<sequence>MEFPCYTLTRKDMEFSSSTELNQLKALTLEGKFSGEADNNFNILNKVNSIFKRLQSIRNHARKEFINNTIHSPNILEKHPSESKYENEAGSFCQMAIQEEAEEEKKSILTEKEFPWEVYTNWKSVRNSNLVGCNDNNPRNNYECANQHAKWPEDINT</sequence>
<dbReference type="EMBL" id="AVOT02037546">
    <property type="protein sequence ID" value="MBW0532227.1"/>
    <property type="molecule type" value="Genomic_DNA"/>
</dbReference>